<dbReference type="GO" id="GO:0000178">
    <property type="term" value="C:exosome (RNase complex)"/>
    <property type="evidence" value="ECO:0007669"/>
    <property type="project" value="TreeGrafter"/>
</dbReference>
<feature type="compositionally biased region" description="Basic and acidic residues" evidence="2">
    <location>
        <begin position="372"/>
        <end position="381"/>
    </location>
</feature>
<feature type="region of interest" description="Disordered" evidence="2">
    <location>
        <begin position="77"/>
        <end position="103"/>
    </location>
</feature>
<reference evidence="4" key="2">
    <citation type="submission" date="2020-11" db="EMBL/GenBank/DDBJ databases">
        <title>Whole genome sequencing of Colletotrichum sp.</title>
        <authorList>
            <person name="Li H."/>
        </authorList>
    </citation>
    <scope>NUCLEOTIDE SEQUENCE</scope>
    <source>
        <strain evidence="4">CkLH20</strain>
    </source>
</reference>
<feature type="compositionally biased region" description="Basic and acidic residues" evidence="2">
    <location>
        <begin position="421"/>
        <end position="439"/>
    </location>
</feature>
<feature type="compositionally biased region" description="Basic and acidic residues" evidence="2">
    <location>
        <begin position="749"/>
        <end position="758"/>
    </location>
</feature>
<keyword evidence="1" id="KW-0863">Zinc-finger</keyword>
<evidence type="ECO:0000313" key="4">
    <source>
        <dbReference type="EMBL" id="KAF9879447.1"/>
    </source>
</evidence>
<evidence type="ECO:0000313" key="5">
    <source>
        <dbReference type="Proteomes" id="UP000781932"/>
    </source>
</evidence>
<feature type="region of interest" description="Disordered" evidence="2">
    <location>
        <begin position="130"/>
        <end position="170"/>
    </location>
</feature>
<keyword evidence="1" id="KW-0479">Metal-binding</keyword>
<name>A0A9P6I9Q0_9PEZI</name>
<feature type="compositionally biased region" description="Polar residues" evidence="2">
    <location>
        <begin position="549"/>
        <end position="566"/>
    </location>
</feature>
<feature type="compositionally biased region" description="Polar residues" evidence="2">
    <location>
        <begin position="793"/>
        <end position="822"/>
    </location>
</feature>
<dbReference type="PANTHER" id="PTHR21563">
    <property type="entry name" value="ZINC FINGER C3H1 DOMAIN-CONTAINING PROTEIN"/>
    <property type="match status" value="1"/>
</dbReference>
<feature type="compositionally biased region" description="Polar residues" evidence="2">
    <location>
        <begin position="631"/>
        <end position="644"/>
    </location>
</feature>
<dbReference type="PANTHER" id="PTHR21563:SF3">
    <property type="entry name" value="ZINC FINGER C3H1 DOMAIN-CONTAINING PROTEIN"/>
    <property type="match status" value="1"/>
</dbReference>
<accession>A0A9P6I9Q0</accession>
<feature type="region of interest" description="Disordered" evidence="2">
    <location>
        <begin position="15"/>
        <end position="40"/>
    </location>
</feature>
<feature type="region of interest" description="Disordered" evidence="2">
    <location>
        <begin position="881"/>
        <end position="982"/>
    </location>
</feature>
<dbReference type="AlphaFoldDB" id="A0A9P6I9Q0"/>
<feature type="compositionally biased region" description="Polar residues" evidence="2">
    <location>
        <begin position="354"/>
        <end position="366"/>
    </location>
</feature>
<keyword evidence="1" id="KW-0862">Zinc</keyword>
<feature type="compositionally biased region" description="Polar residues" evidence="2">
    <location>
        <begin position="335"/>
        <end position="346"/>
    </location>
</feature>
<feature type="compositionally biased region" description="Acidic residues" evidence="2">
    <location>
        <begin position="912"/>
        <end position="934"/>
    </location>
</feature>
<evidence type="ECO:0000256" key="2">
    <source>
        <dbReference type="SAM" id="MobiDB-lite"/>
    </source>
</evidence>
<dbReference type="OrthoDB" id="1922977at2759"/>
<feature type="region of interest" description="Disordered" evidence="2">
    <location>
        <begin position="626"/>
        <end position="712"/>
    </location>
</feature>
<feature type="zinc finger region" description="C3H1-type" evidence="1">
    <location>
        <begin position="1054"/>
        <end position="1082"/>
    </location>
</feature>
<feature type="compositionally biased region" description="Polar residues" evidence="2">
    <location>
        <begin position="254"/>
        <end position="274"/>
    </location>
</feature>
<feature type="compositionally biased region" description="Polar residues" evidence="2">
    <location>
        <begin position="441"/>
        <end position="453"/>
    </location>
</feature>
<evidence type="ECO:0000256" key="1">
    <source>
        <dbReference type="PROSITE-ProRule" id="PRU00723"/>
    </source>
</evidence>
<feature type="region of interest" description="Disordered" evidence="2">
    <location>
        <begin position="206"/>
        <end position="274"/>
    </location>
</feature>
<keyword evidence="5" id="KW-1185">Reference proteome</keyword>
<feature type="compositionally biased region" description="Polar residues" evidence="2">
    <location>
        <begin position="130"/>
        <end position="142"/>
    </location>
</feature>
<dbReference type="InterPro" id="IPR000571">
    <property type="entry name" value="Znf_CCCH"/>
</dbReference>
<feature type="region of interest" description="Disordered" evidence="2">
    <location>
        <begin position="542"/>
        <end position="601"/>
    </location>
</feature>
<evidence type="ECO:0000259" key="3">
    <source>
        <dbReference type="PROSITE" id="PS50103"/>
    </source>
</evidence>
<feature type="compositionally biased region" description="Low complexity" evidence="2">
    <location>
        <begin position="382"/>
        <end position="392"/>
    </location>
</feature>
<organism evidence="4 5">
    <name type="scientific">Colletotrichum karsti</name>
    <dbReference type="NCBI Taxonomy" id="1095194"/>
    <lineage>
        <taxon>Eukaryota</taxon>
        <taxon>Fungi</taxon>
        <taxon>Dikarya</taxon>
        <taxon>Ascomycota</taxon>
        <taxon>Pezizomycotina</taxon>
        <taxon>Sordariomycetes</taxon>
        <taxon>Hypocreomycetidae</taxon>
        <taxon>Glomerellales</taxon>
        <taxon>Glomerellaceae</taxon>
        <taxon>Colletotrichum</taxon>
        <taxon>Colletotrichum boninense species complex</taxon>
    </lineage>
</organism>
<sequence length="1155" mass="122778">MNNYYPYGYSPYPGQPPNQPYGFPTAPPFPTQTYPPPANHGFDAYPQPHDPYEASQNIIPGLGFAPPAQAFGWQQPMQTPQVPHPSQAHQTSAIAPAPVPAPAPLPQQHLPSREEPKLIPASQYYQPADTSLKASMSRTSAPSGGVRPPAAKKIAKGTEDAEEGELSEGEFDDLYEPAETIMGTAPSHTIGKAPSNATVNHGRNAAASVWHSGPSEHRRAASPEALDATGRERSGSYSPHLSPHEMAPAVVDNRQPNTNGLSRQSAAPSMAATSHTAVEDARKKAHAAILHLFPLGVRFQQFVDAGIDETVLKNLFTELGLDISSPPLPAIPGTSVPQASGGSHSPAQAALKPSGTQTPAASNQPVSAAKSAGEERKDRIARLLAAKNAKAAPTHTSADGPQVDPKTKSDKEVLQQQKMEALQKSRDARAHKAAVRKDSLQAPSEGTSPSTTRPPAAKVAPAAEALPTNLPQQPEPASASTSAIPGLFMSAAQPAARNQRKRPVAANFITDTQSHKRPFGYHRQEMPFVIDVSDASDDEDVEMEIGSPTDESTGIQQATPSNNTASFREFPPLTDGRPQLSPGPSNVATPQSGIIAAPPKQGHLEVMDKQIEAMKRKIALAEAKRRLKASMNGQASGPKSNGQTPEAAAESDVGKPNMRRVQSMGASGASDQPSGDSSPVVAEASSSMRLPKPSENKIQNASIRAEKRRAVSTSLPLVESRLQAKKSKLRLLQSQMTRLQKEIEEDDAEREKLAREMEQMEQDSDEATEPQSQLKSNSVDPVVTEVPTRAHSEVQTSQPAAETTMPPSTSYNETAASNSSITAIPMPQPPVAQRDGAPAIGFGDADNAAVGLVTTDPAGIPDAADEAVAALPNASAGLVASVNEVEDSRPATSSSDSPSDVVMGGSESSNSQDEEQSQEAQEEPYQVEESESSDAYEPPEAFAPSDPAKSPSISPVPAGSTVSLANSDADPQELNSRASPIPEQISLGVNESTPEQGVDAVPQPAENTDETATNIQYTPYESPLQYFRAYRYHPKFAETVAGGLRSLTFSNKIDPKLPICPDQLANRDCPRGADCIYQHFETMQLPDDQILLQLGGSQIDGPQKAQYNDGLRKLLQEMRSQNIKDFPSIAQGIVDYHNRFTGDPSKILPLGNISI</sequence>
<dbReference type="PROSITE" id="PS50103">
    <property type="entry name" value="ZF_C3H1"/>
    <property type="match status" value="1"/>
</dbReference>
<dbReference type="GO" id="GO:0008270">
    <property type="term" value="F:zinc ion binding"/>
    <property type="evidence" value="ECO:0007669"/>
    <property type="project" value="UniProtKB-KW"/>
</dbReference>
<feature type="compositionally biased region" description="Polar residues" evidence="2">
    <location>
        <begin position="582"/>
        <end position="592"/>
    </location>
</feature>
<dbReference type="RefSeq" id="XP_038748908.1">
    <property type="nucleotide sequence ID" value="XM_038885709.1"/>
</dbReference>
<dbReference type="GeneID" id="62158783"/>
<feature type="region of interest" description="Disordered" evidence="2">
    <location>
        <begin position="741"/>
        <end position="844"/>
    </location>
</feature>
<feature type="compositionally biased region" description="Pro residues" evidence="2">
    <location>
        <begin position="15"/>
        <end position="38"/>
    </location>
</feature>
<comment type="caution">
    <text evidence="4">The sequence shown here is derived from an EMBL/GenBank/DDBJ whole genome shotgun (WGS) entry which is preliminary data.</text>
</comment>
<gene>
    <name evidence="4" type="ORF">CkaCkLH20_02990</name>
</gene>
<feature type="compositionally biased region" description="Polar residues" evidence="2">
    <location>
        <begin position="769"/>
        <end position="779"/>
    </location>
</feature>
<proteinExistence type="predicted"/>
<feature type="domain" description="C3H1-type" evidence="3">
    <location>
        <begin position="1054"/>
        <end position="1082"/>
    </location>
</feature>
<feature type="region of interest" description="Disordered" evidence="2">
    <location>
        <begin position="330"/>
        <end position="460"/>
    </location>
</feature>
<reference evidence="4" key="1">
    <citation type="submission" date="2020-03" db="EMBL/GenBank/DDBJ databases">
        <authorList>
            <person name="He L."/>
        </authorList>
    </citation>
    <scope>NUCLEOTIDE SEQUENCE</scope>
    <source>
        <strain evidence="4">CkLH20</strain>
    </source>
</reference>
<feature type="compositionally biased region" description="Acidic residues" evidence="2">
    <location>
        <begin position="759"/>
        <end position="768"/>
    </location>
</feature>
<feature type="compositionally biased region" description="Low complexity" evidence="2">
    <location>
        <begin position="893"/>
        <end position="911"/>
    </location>
</feature>
<protein>
    <recommendedName>
        <fullName evidence="3">C3H1-type domain-containing protein</fullName>
    </recommendedName>
</protein>
<dbReference type="GO" id="GO:0005634">
    <property type="term" value="C:nucleus"/>
    <property type="evidence" value="ECO:0007669"/>
    <property type="project" value="TreeGrafter"/>
</dbReference>
<dbReference type="EMBL" id="JAATWM020000007">
    <property type="protein sequence ID" value="KAF9879447.1"/>
    <property type="molecule type" value="Genomic_DNA"/>
</dbReference>
<dbReference type="Proteomes" id="UP000781932">
    <property type="component" value="Unassembled WGS sequence"/>
</dbReference>
<dbReference type="InterPro" id="IPR039278">
    <property type="entry name" value="Red1"/>
</dbReference>
<feature type="compositionally biased region" description="Acidic residues" evidence="2">
    <location>
        <begin position="160"/>
        <end position="170"/>
    </location>
</feature>